<dbReference type="InterPro" id="IPR035892">
    <property type="entry name" value="C2_domain_sf"/>
</dbReference>
<dbReference type="GeneID" id="114451193"/>
<dbReference type="Proteomes" id="UP000515145">
    <property type="component" value="Chromosome 18"/>
</dbReference>
<reference evidence="10" key="1">
    <citation type="submission" date="2025-08" db="UniProtKB">
        <authorList>
            <consortium name="RefSeq"/>
        </authorList>
    </citation>
    <scope>IDENTIFICATION</scope>
</reference>
<dbReference type="Gene3D" id="2.60.40.150">
    <property type="entry name" value="C2 domain"/>
    <property type="match status" value="3"/>
</dbReference>
<feature type="compositionally biased region" description="Basic and acidic residues" evidence="7">
    <location>
        <begin position="961"/>
        <end position="976"/>
    </location>
</feature>
<dbReference type="GO" id="GO:0032391">
    <property type="term" value="C:photoreceptor connecting cilium"/>
    <property type="evidence" value="ECO:0007669"/>
    <property type="project" value="TreeGrafter"/>
</dbReference>
<evidence type="ECO:0000256" key="6">
    <source>
        <dbReference type="SAM" id="Coils"/>
    </source>
</evidence>
<keyword evidence="3 6" id="KW-0175">Coiled coil</keyword>
<organism evidence="9 10">
    <name type="scientific">Parambassis ranga</name>
    <name type="common">Indian glassy fish</name>
    <dbReference type="NCBI Taxonomy" id="210632"/>
    <lineage>
        <taxon>Eukaryota</taxon>
        <taxon>Metazoa</taxon>
        <taxon>Chordata</taxon>
        <taxon>Craniata</taxon>
        <taxon>Vertebrata</taxon>
        <taxon>Euteleostomi</taxon>
        <taxon>Actinopterygii</taxon>
        <taxon>Neopterygii</taxon>
        <taxon>Teleostei</taxon>
        <taxon>Neoteleostei</taxon>
        <taxon>Acanthomorphata</taxon>
        <taxon>Ovalentaria</taxon>
        <taxon>Ambassidae</taxon>
        <taxon>Parambassis</taxon>
    </lineage>
</organism>
<feature type="compositionally biased region" description="Basic and acidic residues" evidence="7">
    <location>
        <begin position="1104"/>
        <end position="1116"/>
    </location>
</feature>
<feature type="compositionally biased region" description="Basic and acidic residues" evidence="7">
    <location>
        <begin position="1301"/>
        <end position="1310"/>
    </location>
</feature>
<dbReference type="OrthoDB" id="2133912at2759"/>
<keyword evidence="9" id="KW-1185">Reference proteome</keyword>
<dbReference type="PANTHER" id="PTHR14240:SF1">
    <property type="entry name" value="PROTEIN FANTOM-RELATED"/>
    <property type="match status" value="1"/>
</dbReference>
<proteinExistence type="inferred from homology"/>
<feature type="compositionally biased region" description="Acidic residues" evidence="7">
    <location>
        <begin position="1311"/>
        <end position="1327"/>
    </location>
</feature>
<evidence type="ECO:0000313" key="9">
    <source>
        <dbReference type="Proteomes" id="UP000515145"/>
    </source>
</evidence>
<dbReference type="Pfam" id="PF11618">
    <property type="entry name" value="C2-C2_1"/>
    <property type="match status" value="1"/>
</dbReference>
<feature type="region of interest" description="Disordered" evidence="7">
    <location>
        <begin position="157"/>
        <end position="180"/>
    </location>
</feature>
<feature type="compositionally biased region" description="Polar residues" evidence="7">
    <location>
        <begin position="1052"/>
        <end position="1062"/>
    </location>
</feature>
<feature type="region of interest" description="Disordered" evidence="7">
    <location>
        <begin position="1301"/>
        <end position="1347"/>
    </location>
</feature>
<evidence type="ECO:0000256" key="7">
    <source>
        <dbReference type="SAM" id="MobiDB-lite"/>
    </source>
</evidence>
<evidence type="ECO:0000313" key="10">
    <source>
        <dbReference type="RefSeq" id="XP_028285568.1"/>
    </source>
</evidence>
<feature type="compositionally biased region" description="Basic residues" evidence="7">
    <location>
        <begin position="977"/>
        <end position="986"/>
    </location>
</feature>
<dbReference type="InterPro" id="IPR041091">
    <property type="entry name" value="RPGRIP1_C"/>
</dbReference>
<evidence type="ECO:0000256" key="4">
    <source>
        <dbReference type="ARBA" id="ARBA00023069"/>
    </source>
</evidence>
<evidence type="ECO:0000256" key="2">
    <source>
        <dbReference type="ARBA" id="ARBA00006042"/>
    </source>
</evidence>
<gene>
    <name evidence="10" type="primary">rpgrip1</name>
</gene>
<dbReference type="PROSITE" id="PS50004">
    <property type="entry name" value="C2"/>
    <property type="match status" value="1"/>
</dbReference>
<dbReference type="InParanoid" id="A0A6P7K7Z0"/>
<sequence>MSLVVDETAGDLPVRDVGLMRGGLMPTVPDTLRDVKPWKKHHVMKTKADPQRLFRFPREHLEDLCLRLQEENSELRQHTRTQEQRLRRMSTRLMRLRQARPGSSGVKERDMEDTIQELEARVVMLESQKGVLQNKLSLAKQHILDLGARTPYKFSKGKNLEGEGGVRRAAQTAPPRYGPTFEDTRAEMERFRSSVAEQVRMAEMELTVQTLRDTLREKDKEIDGTVREMRKQQADRHKITIRENVDLIRLQKQLSEKGAALRVSQEKFTHLQEAFESQLEQSQRSLRESQGALLEKVEELTEQLKQERQRALALEGQLTTTTLSLQTLDKLQERICDLEGERDLIKENYDTLLERTLSAQSNPGGQVIPPRIEDQERENMVENTSRMDIQRLEEMLQVEREERRKLKLQMERMEQEKELLEEQRERERDFTGLKSDKHLEQQVLQYKEQVSDLQDRLDSVTKEFDMSVEDLSETLVQIKAFRMQQESREGLHFLLADGKVEDSTRELVKIQASHAETVLELQKTRNLLLLEHRITKDLQEELNTINQRVEREREESRRRIAEKDKLLSKRALQINSLQAQLKELAYSPRNYKRTIPIQYTWPAGDQEVVQPIEDDMPFSQLKAGESLLEIHLKAATFTPAGLRVMHSIHPGGGEDIVTFCTYSLLDFEMHSTPLVSGGQPNYGFTSRYALTVRDLGRLGGQGSKVRVELHQALGGVRFVTHGSGQMSLMGAMERRGERICGHVGITGHEGETVGVVDFWVRLFPPAEPVNAVTESRADRRTMTQRSPVQVSLGWQDSGHEELHDYGGGIPNELVVLLERCVGLNARWPGLLPDAYLTYRFYDLPPHVSQTVQCTADPLFNDATSYPLAVTNDVLHYLRSSSLWVYVFDDSDDQMPPAYLAKTPIPMRALATGREIKGDYVLRDSAGGPRGMVRVVMKWKYPFQPPVDALQGRQERGEDEQSIEREERRRQEAERSHRPIAKPRVKTQQHESRDTKAVQKEIKAGLKPPTVKQKSSQDLRPEQSQSRGRKRSTKRSPELFQRTPHLTPEPRLTSPSRLVSVKSSEGRSSRQSLTTLSRKSSASDARTQDLPSLDQMSMVEEGEEEGRSENSDARDSSEASSLQSDIIIFPPKRKMRKGDKLKVEILSLTFEPSSNVALDASVQRVYVEYRLLGVPMETTETPMSLRKPTEGEEIHYNFTRVIYVNGSQAASLRQYLYTMLEGTDPNQGRLKFTVVSEPMDDDEECLDVGHAYLDLQELLLSGNDVIEQQIDIVSVDEDKEVIGHLKVSLEAAKALNGIYEEFHQDEAKKEDQTEEDEDEEAEEEEEEKEEKKKDPIQVIDYDEDSDFD</sequence>
<evidence type="ECO:0000256" key="3">
    <source>
        <dbReference type="ARBA" id="ARBA00023054"/>
    </source>
</evidence>
<feature type="region of interest" description="Disordered" evidence="7">
    <location>
        <begin position="947"/>
        <end position="1125"/>
    </location>
</feature>
<dbReference type="PANTHER" id="PTHR14240">
    <property type="entry name" value="RETINITIS PIGMENTOSA GTPASE REGULATOR-INTERACTING PROTEIN"/>
    <property type="match status" value="1"/>
</dbReference>
<dbReference type="InterPro" id="IPR021656">
    <property type="entry name" value="C2-C2_1"/>
</dbReference>
<feature type="domain" description="C2" evidence="8">
    <location>
        <begin position="784"/>
        <end position="919"/>
    </location>
</feature>
<dbReference type="GO" id="GO:0005856">
    <property type="term" value="C:cytoskeleton"/>
    <property type="evidence" value="ECO:0007669"/>
    <property type="project" value="UniProtKB-ARBA"/>
</dbReference>
<keyword evidence="4" id="KW-0969">Cilium</keyword>
<dbReference type="SUPFAM" id="SSF49562">
    <property type="entry name" value="C2 domain (Calcium/lipid-binding domain, CaLB)"/>
    <property type="match status" value="2"/>
</dbReference>
<dbReference type="CTD" id="57096"/>
<evidence type="ECO:0000259" key="8">
    <source>
        <dbReference type="PROSITE" id="PS50004"/>
    </source>
</evidence>
<comment type="similarity">
    <text evidence="2">Belongs to the RPGRIP1 family.</text>
</comment>
<dbReference type="GO" id="GO:1905515">
    <property type="term" value="P:non-motile cilium assembly"/>
    <property type="evidence" value="ECO:0007669"/>
    <property type="project" value="TreeGrafter"/>
</dbReference>
<feature type="coiled-coil region" evidence="6">
    <location>
        <begin position="535"/>
        <end position="566"/>
    </location>
</feature>
<dbReference type="Pfam" id="PF18111">
    <property type="entry name" value="RPGR1_C"/>
    <property type="match status" value="1"/>
</dbReference>
<feature type="compositionally biased region" description="Basic and acidic residues" evidence="7">
    <location>
        <begin position="987"/>
        <end position="1003"/>
    </location>
</feature>
<dbReference type="GO" id="GO:0046548">
    <property type="term" value="P:retinal rod cell development"/>
    <property type="evidence" value="ECO:0007669"/>
    <property type="project" value="TreeGrafter"/>
</dbReference>
<accession>A0A6P7K7Z0</accession>
<evidence type="ECO:0000256" key="5">
    <source>
        <dbReference type="ARBA" id="ARBA00023273"/>
    </source>
</evidence>
<dbReference type="InterPro" id="IPR031139">
    <property type="entry name" value="RPGRIP1_fam"/>
</dbReference>
<name>A0A6P7K7Z0_9TELE</name>
<feature type="coiled-coil region" evidence="6">
    <location>
        <begin position="389"/>
        <end position="463"/>
    </location>
</feature>
<dbReference type="InterPro" id="IPR000008">
    <property type="entry name" value="C2_dom"/>
</dbReference>
<feature type="coiled-coil region" evidence="6">
    <location>
        <begin position="287"/>
        <end position="317"/>
    </location>
</feature>
<comment type="subcellular location">
    <subcellularLocation>
        <location evidence="1">Cell projection</location>
        <location evidence="1">Cilium</location>
    </subcellularLocation>
</comment>
<feature type="compositionally biased region" description="Low complexity" evidence="7">
    <location>
        <begin position="1068"/>
        <end position="1079"/>
    </location>
</feature>
<feature type="coiled-coil region" evidence="6">
    <location>
        <begin position="108"/>
        <end position="135"/>
    </location>
</feature>
<dbReference type="RefSeq" id="XP_028285568.1">
    <property type="nucleotide sequence ID" value="XM_028429767.1"/>
</dbReference>
<evidence type="ECO:0000256" key="1">
    <source>
        <dbReference type="ARBA" id="ARBA00004138"/>
    </source>
</evidence>
<keyword evidence="5" id="KW-0966">Cell projection</keyword>
<protein>
    <submittedName>
        <fullName evidence="10">Protein fantom</fullName>
    </submittedName>
</protein>